<evidence type="ECO:0000259" key="1">
    <source>
        <dbReference type="Pfam" id="PF12146"/>
    </source>
</evidence>
<keyword evidence="3" id="KW-1185">Reference proteome</keyword>
<protein>
    <submittedName>
        <fullName evidence="2">Alpha/beta fold hydrolase</fullName>
    </submittedName>
</protein>
<dbReference type="EMBL" id="QQRQ01000001">
    <property type="protein sequence ID" value="RFT07692.1"/>
    <property type="molecule type" value="Genomic_DNA"/>
</dbReference>
<proteinExistence type="predicted"/>
<feature type="domain" description="Serine aminopeptidase S33" evidence="1">
    <location>
        <begin position="46"/>
        <end position="165"/>
    </location>
</feature>
<dbReference type="PANTHER" id="PTHR42886">
    <property type="entry name" value="RE40534P-RELATED"/>
    <property type="match status" value="1"/>
</dbReference>
<dbReference type="Proteomes" id="UP000260649">
    <property type="component" value="Unassembled WGS sequence"/>
</dbReference>
<accession>A0A3E2B6N6</accession>
<dbReference type="GO" id="GO:0016787">
    <property type="term" value="F:hydrolase activity"/>
    <property type="evidence" value="ECO:0007669"/>
    <property type="project" value="UniProtKB-KW"/>
</dbReference>
<dbReference type="SUPFAM" id="SSF53474">
    <property type="entry name" value="alpha/beta-Hydrolases"/>
    <property type="match status" value="1"/>
</dbReference>
<comment type="caution">
    <text evidence="2">The sequence shown here is derived from an EMBL/GenBank/DDBJ whole genome shotgun (WGS) entry which is preliminary data.</text>
</comment>
<sequence>MCGLLTEGKNCARMEKKEAKTVKTVWLPSRRGDRIPCHDNWEGQSRVVIVCHGFGSSKESPMVQALHRALPERGIGVWSFDFPAHGDSPMGQEGLRVPFCMDDLETVEAWIRAKSPQVEVCYFASSFGAYITLLSLSRAPRNRPRAFLRSAAVTMPQLVARWLTPRAKKDLERRGYFVPDYAYVREMRITPAFLRDLWEYDLFSRYTPELASLFMVHGALDEVVPVKDARRFAETFGAQLRIFPQGEHPLMGNGELEAVLAWAADFFLGKE</sequence>
<dbReference type="PANTHER" id="PTHR42886:SF53">
    <property type="entry name" value="ALPHA_BETA-HYDROLASES SUPERFAMILY PROTEIN"/>
    <property type="match status" value="1"/>
</dbReference>
<keyword evidence="2" id="KW-0378">Hydrolase</keyword>
<evidence type="ECO:0000313" key="2">
    <source>
        <dbReference type="EMBL" id="RFT07692.1"/>
    </source>
</evidence>
<dbReference type="Gene3D" id="3.40.50.1820">
    <property type="entry name" value="alpha/beta hydrolase"/>
    <property type="match status" value="1"/>
</dbReference>
<dbReference type="Pfam" id="PF12146">
    <property type="entry name" value="Hydrolase_4"/>
    <property type="match status" value="1"/>
</dbReference>
<dbReference type="AlphaFoldDB" id="A0A3E2B6N6"/>
<dbReference type="InterPro" id="IPR029058">
    <property type="entry name" value="AB_hydrolase_fold"/>
</dbReference>
<name>A0A3E2B6N6_9FIRM</name>
<dbReference type="InterPro" id="IPR022742">
    <property type="entry name" value="Hydrolase_4"/>
</dbReference>
<evidence type="ECO:0000313" key="3">
    <source>
        <dbReference type="Proteomes" id="UP000260649"/>
    </source>
</evidence>
<organism evidence="2 3">
    <name type="scientific">Evtepia gabavorous</name>
    <dbReference type="NCBI Taxonomy" id="2211183"/>
    <lineage>
        <taxon>Bacteria</taxon>
        <taxon>Bacillati</taxon>
        <taxon>Bacillota</taxon>
        <taxon>Clostridia</taxon>
        <taxon>Eubacteriales</taxon>
        <taxon>Evtepia</taxon>
    </lineage>
</organism>
<reference evidence="2 3" key="1">
    <citation type="submission" date="2018-07" db="EMBL/GenBank/DDBJ databases">
        <title>GABA Modulating Bacteria of the Human Gut Microbiota.</title>
        <authorList>
            <person name="Strandwitz P."/>
            <person name="Kim K.H."/>
            <person name="Terekhova D."/>
            <person name="Liu J.K."/>
            <person name="Sharma A."/>
            <person name="Levering J."/>
            <person name="Mcdonald D."/>
            <person name="Dietrich D."/>
            <person name="Ramadhar T.R."/>
            <person name="Lekbua A."/>
            <person name="Mroue N."/>
            <person name="Liston C."/>
            <person name="Stewart E.J."/>
            <person name="Dubin M.J."/>
            <person name="Zengler K."/>
            <person name="Knight R."/>
            <person name="Gilbert J.A."/>
            <person name="Clardy J."/>
            <person name="Lewis K."/>
        </authorList>
    </citation>
    <scope>NUCLEOTIDE SEQUENCE [LARGE SCALE GENOMIC DNA]</scope>
    <source>
        <strain evidence="2 3">KLE1738</strain>
    </source>
</reference>
<gene>
    <name evidence="2" type="ORF">DV520_00695</name>
</gene>